<feature type="transmembrane region" description="Helical" evidence="1">
    <location>
        <begin position="64"/>
        <end position="88"/>
    </location>
</feature>
<evidence type="ECO:0000313" key="3">
    <source>
        <dbReference type="EMBL" id="MBB6503464.1"/>
    </source>
</evidence>
<dbReference type="EMBL" id="JACHBT010000002">
    <property type="protein sequence ID" value="MBB6503464.1"/>
    <property type="molecule type" value="Genomic_DNA"/>
</dbReference>
<accession>A0A7X0MLQ0</accession>
<dbReference type="Proteomes" id="UP000560131">
    <property type="component" value="Unassembled WGS sequence"/>
</dbReference>
<evidence type="ECO:0000313" key="4">
    <source>
        <dbReference type="Proteomes" id="UP000522313"/>
    </source>
</evidence>
<reference evidence="3 4" key="2">
    <citation type="submission" date="2020-08" db="EMBL/GenBank/DDBJ databases">
        <title>The Agave Microbiome: Exploring the role of microbial communities in plant adaptations to desert environments.</title>
        <authorList>
            <person name="Partida-Martinez L.P."/>
        </authorList>
    </citation>
    <scope>NUCLEOTIDE SEQUENCE [LARGE SCALE GENOMIC DNA]</scope>
    <source>
        <strain evidence="3 4">AS3.13</strain>
    </source>
</reference>
<sequence length="97" mass="10327">MFEGVLLCALAFVLLAAASYKFRREAGISGERAVRALRSGAALLIALALVRVGTPMDGERWVRLLTCASIAAVAVVLALSIAPGAVFYPVRRVLRRS</sequence>
<keyword evidence="1" id="KW-0812">Transmembrane</keyword>
<dbReference type="EMBL" id="JACIJN010000001">
    <property type="protein sequence ID" value="MBB5724578.1"/>
    <property type="molecule type" value="Genomic_DNA"/>
</dbReference>
<evidence type="ECO:0000256" key="1">
    <source>
        <dbReference type="SAM" id="Phobius"/>
    </source>
</evidence>
<keyword evidence="1" id="KW-0472">Membrane</keyword>
<gene>
    <name evidence="3" type="ORF">F4693_000417</name>
    <name evidence="2" type="ORF">FHS97_000478</name>
</gene>
<organism evidence="3 4">
    <name type="scientific">Sphingomonas endophytica</name>
    <dbReference type="NCBI Taxonomy" id="869719"/>
    <lineage>
        <taxon>Bacteria</taxon>
        <taxon>Pseudomonadati</taxon>
        <taxon>Pseudomonadota</taxon>
        <taxon>Alphaproteobacteria</taxon>
        <taxon>Sphingomonadales</taxon>
        <taxon>Sphingomonadaceae</taxon>
        <taxon>Sphingomonas</taxon>
    </lineage>
</organism>
<dbReference type="Proteomes" id="UP000522313">
    <property type="component" value="Unassembled WGS sequence"/>
</dbReference>
<keyword evidence="5" id="KW-1185">Reference proteome</keyword>
<dbReference type="AlphaFoldDB" id="A0A7X0MLQ0"/>
<comment type="caution">
    <text evidence="3">The sequence shown here is derived from an EMBL/GenBank/DDBJ whole genome shotgun (WGS) entry which is preliminary data.</text>
</comment>
<evidence type="ECO:0000313" key="2">
    <source>
        <dbReference type="EMBL" id="MBB5724578.1"/>
    </source>
</evidence>
<reference evidence="2 5" key="1">
    <citation type="submission" date="2020-08" db="EMBL/GenBank/DDBJ databases">
        <title>Genomic Encyclopedia of Type Strains, Phase IV (KMG-IV): sequencing the most valuable type-strain genomes for metagenomic binning, comparative biology and taxonomic classification.</title>
        <authorList>
            <person name="Goeker M."/>
        </authorList>
    </citation>
    <scope>NUCLEOTIDE SEQUENCE [LARGE SCALE GENOMIC DNA]</scope>
    <source>
        <strain evidence="2 5">DSM 101535</strain>
    </source>
</reference>
<keyword evidence="1" id="KW-1133">Transmembrane helix</keyword>
<protein>
    <submittedName>
        <fullName evidence="3">Uncharacterized protein</fullName>
    </submittedName>
</protein>
<feature type="transmembrane region" description="Helical" evidence="1">
    <location>
        <begin position="35"/>
        <end position="52"/>
    </location>
</feature>
<dbReference type="RefSeq" id="WP_184032874.1">
    <property type="nucleotide sequence ID" value="NZ_BAABAR010000002.1"/>
</dbReference>
<proteinExistence type="predicted"/>
<reference evidence="3 4" key="3">
    <citation type="submission" date="2020-08" db="EMBL/GenBank/DDBJ databases">
        <authorList>
            <person name="Partida-Martinez L."/>
            <person name="Huntemann M."/>
            <person name="Clum A."/>
            <person name="Wang J."/>
            <person name="Palaniappan K."/>
            <person name="Ritter S."/>
            <person name="Chen I.-M."/>
            <person name="Stamatis D."/>
            <person name="Reddy T."/>
            <person name="O'Malley R."/>
            <person name="Daum C."/>
            <person name="Shapiro N."/>
            <person name="Ivanova N."/>
            <person name="Kyrpides N."/>
            <person name="Woyke T."/>
        </authorList>
    </citation>
    <scope>NUCLEOTIDE SEQUENCE [LARGE SCALE GENOMIC DNA]</scope>
    <source>
        <strain evidence="3 4">AS3.13</strain>
    </source>
</reference>
<evidence type="ECO:0000313" key="5">
    <source>
        <dbReference type="Proteomes" id="UP000560131"/>
    </source>
</evidence>
<name>A0A7X0MLQ0_9SPHN</name>